<keyword evidence="1 2" id="KW-0808">Transferase</keyword>
<protein>
    <submittedName>
        <fullName evidence="4">CDP-alcohol phosphatidyltransferase family protein</fullName>
    </submittedName>
</protein>
<accession>A0A4P7A0I0</accession>
<dbReference type="RefSeq" id="WP_134210839.1">
    <property type="nucleotide sequence ID" value="NZ_CP038015.1"/>
</dbReference>
<comment type="similarity">
    <text evidence="2">Belongs to the CDP-alcohol phosphatidyltransferase class-I family.</text>
</comment>
<feature type="transmembrane region" description="Helical" evidence="3">
    <location>
        <begin position="108"/>
        <end position="132"/>
    </location>
</feature>
<dbReference type="Gene3D" id="1.20.120.1760">
    <property type="match status" value="1"/>
</dbReference>
<dbReference type="InterPro" id="IPR048254">
    <property type="entry name" value="CDP_ALCOHOL_P_TRANSF_CS"/>
</dbReference>
<dbReference type="GO" id="GO:0016020">
    <property type="term" value="C:membrane"/>
    <property type="evidence" value="ECO:0007669"/>
    <property type="project" value="InterPro"/>
</dbReference>
<dbReference type="GO" id="GO:0008654">
    <property type="term" value="P:phospholipid biosynthetic process"/>
    <property type="evidence" value="ECO:0007669"/>
    <property type="project" value="InterPro"/>
</dbReference>
<evidence type="ECO:0000256" key="3">
    <source>
        <dbReference type="SAM" id="Phobius"/>
    </source>
</evidence>
<evidence type="ECO:0000313" key="4">
    <source>
        <dbReference type="EMBL" id="QBP42287.1"/>
    </source>
</evidence>
<feature type="transmembrane region" description="Helical" evidence="3">
    <location>
        <begin position="153"/>
        <end position="177"/>
    </location>
</feature>
<dbReference type="PROSITE" id="PS00379">
    <property type="entry name" value="CDP_ALCOHOL_P_TRANSF"/>
    <property type="match status" value="1"/>
</dbReference>
<sequence length="200" mass="22201">MLDTKGQPIIQPLLDTLADTFIKWKLTANGVTGIAVSIGIAASVWIYIDMVWLGIAFLWLSGLLDAVDGTMARKTKPSAVGTVLDVTFDRVVEGGIILVLAIKYPEHSVVLLLLMFSILIAMTLFLTIGNVARNSGRKSFHYATGLAERTEGFILLTVMVIFAPTWLFWTTLLFIVIEVLSTILRFTAFVKEERELHERT</sequence>
<evidence type="ECO:0000256" key="1">
    <source>
        <dbReference type="ARBA" id="ARBA00022679"/>
    </source>
</evidence>
<keyword evidence="3" id="KW-1133">Transmembrane helix</keyword>
<gene>
    <name evidence="4" type="ORF">E2636_14495</name>
</gene>
<reference evidence="4 5" key="1">
    <citation type="submission" date="2019-03" db="EMBL/GenBank/DDBJ databases">
        <title>Complete genome sequence of Paenisporosarcina antarctica CGMCC 1.6503T.</title>
        <authorList>
            <person name="Rong J.-C."/>
            <person name="Chi N.-Y."/>
            <person name="Zhang Q.-F."/>
        </authorList>
    </citation>
    <scope>NUCLEOTIDE SEQUENCE [LARGE SCALE GENOMIC DNA]</scope>
    <source>
        <strain evidence="4 5">CGMCC 1.6503</strain>
    </source>
</reference>
<dbReference type="InterPro" id="IPR000462">
    <property type="entry name" value="CDP-OH_P_trans"/>
</dbReference>
<proteinExistence type="inferred from homology"/>
<keyword evidence="3" id="KW-0472">Membrane</keyword>
<evidence type="ECO:0000256" key="2">
    <source>
        <dbReference type="RuleBase" id="RU003750"/>
    </source>
</evidence>
<dbReference type="GO" id="GO:0016780">
    <property type="term" value="F:phosphotransferase activity, for other substituted phosphate groups"/>
    <property type="evidence" value="ECO:0007669"/>
    <property type="project" value="InterPro"/>
</dbReference>
<dbReference type="InterPro" id="IPR043130">
    <property type="entry name" value="CDP-OH_PTrfase_TM_dom"/>
</dbReference>
<dbReference type="EMBL" id="CP038015">
    <property type="protein sequence ID" value="QBP42287.1"/>
    <property type="molecule type" value="Genomic_DNA"/>
</dbReference>
<keyword evidence="5" id="KW-1185">Reference proteome</keyword>
<keyword evidence="3" id="KW-0812">Transmembrane</keyword>
<feature type="transmembrane region" description="Helical" evidence="3">
    <location>
        <begin position="34"/>
        <end position="60"/>
    </location>
</feature>
<dbReference type="KEGG" id="panc:E2636_14495"/>
<dbReference type="Pfam" id="PF01066">
    <property type="entry name" value="CDP-OH_P_transf"/>
    <property type="match status" value="1"/>
</dbReference>
<organism evidence="4 5">
    <name type="scientific">Paenisporosarcina antarctica</name>
    <dbReference type="NCBI Taxonomy" id="417367"/>
    <lineage>
        <taxon>Bacteria</taxon>
        <taxon>Bacillati</taxon>
        <taxon>Bacillota</taxon>
        <taxon>Bacilli</taxon>
        <taxon>Bacillales</taxon>
        <taxon>Caryophanaceae</taxon>
        <taxon>Paenisporosarcina</taxon>
    </lineage>
</organism>
<dbReference type="OrthoDB" id="9790577at2"/>
<dbReference type="Proteomes" id="UP000294292">
    <property type="component" value="Chromosome"/>
</dbReference>
<dbReference type="AlphaFoldDB" id="A0A4P7A0I0"/>
<name>A0A4P7A0I0_9BACL</name>
<evidence type="ECO:0000313" key="5">
    <source>
        <dbReference type="Proteomes" id="UP000294292"/>
    </source>
</evidence>